<dbReference type="InterPro" id="IPR012854">
    <property type="entry name" value="Cu_amine_oxidase-like_N"/>
</dbReference>
<sequence length="605" mass="69738">MKTFKIKTVQIIMITILICSAFINIGFAEEIIIKDLNLSSNYAKESIITLSEMDIINGDQNGNFKPYKPVTRSEIITMIVKVLEIDTNNLPDNATFKDVPKDHWAFKYVEAAYREGIIRGLSADEFGRDKECTREQMATMFINALGLTEKQELEHVNNLNDKEQVSDWAKDKVEITLATGLMSGVGANTFAPKGYAKREQVAVVMDKFIKNKEKILEQFRNKDSKKELQVYFNGDKIKFDIEPVIEDGVILVPISFFDKYLFASFHSSYFDKIGSVFMERPQSPPNNEYKNIMFKSDYNNAYKNIQGDPYENEAEYKDKLIVLEATPKKVNGTILVPFKQISEFFGMEYYMDKPKNIVYLRDDNAPTHPSLYFTLRKYVYFPYKGEMSSNMNLNVRGRGTGDYSNVRYNEYYKINEENFESTINLAIDGSDPNQESIEKTYGVILLNKILYVKDFDEGTWIEQEANGVIPEDSEAQGIVIDRNLYIDYKDYSITNEGEVEIDGLTTTKYVIKLDNDQIKSLMIEGNYGYLKPILEEVYDNNIKYIIEIYINDKHEIVKEVFAFNGVIEDETEKIDVNMLINVDFKNIGKEIEITAPNKSEIQVSH</sequence>
<reference evidence="3 4" key="1">
    <citation type="submission" date="2017-06" db="EMBL/GenBank/DDBJ databases">
        <title>Draft genome sequence of anaerobic fermentative bacterium Anaeromicrobium sediminis DY2726D isolated from West Pacific Ocean sediments.</title>
        <authorList>
            <person name="Zeng X."/>
        </authorList>
    </citation>
    <scope>NUCLEOTIDE SEQUENCE [LARGE SCALE GENOMIC DNA]</scope>
    <source>
        <strain evidence="3 4">DY2726D</strain>
    </source>
</reference>
<dbReference type="EMBL" id="NIBG01000001">
    <property type="protein sequence ID" value="PAB61107.1"/>
    <property type="molecule type" value="Genomic_DNA"/>
</dbReference>
<feature type="domain" description="SLH" evidence="2">
    <location>
        <begin position="92"/>
        <end position="155"/>
    </location>
</feature>
<dbReference type="Pfam" id="PF07833">
    <property type="entry name" value="Cu_amine_oxidN1"/>
    <property type="match status" value="1"/>
</dbReference>
<dbReference type="PROSITE" id="PS51272">
    <property type="entry name" value="SLH"/>
    <property type="match status" value="3"/>
</dbReference>
<dbReference type="PANTHER" id="PTHR43308:SF5">
    <property type="entry name" value="S-LAYER PROTEIN _ PEPTIDOGLYCAN ENDO-BETA-N-ACETYLGLUCOSAMINIDASE"/>
    <property type="match status" value="1"/>
</dbReference>
<evidence type="ECO:0000313" key="3">
    <source>
        <dbReference type="EMBL" id="PAB61107.1"/>
    </source>
</evidence>
<evidence type="ECO:0000313" key="4">
    <source>
        <dbReference type="Proteomes" id="UP000216024"/>
    </source>
</evidence>
<gene>
    <name evidence="3" type="ORF">CCE28_01375</name>
</gene>
<feature type="domain" description="SLH" evidence="2">
    <location>
        <begin position="156"/>
        <end position="219"/>
    </location>
</feature>
<proteinExistence type="predicted"/>
<dbReference type="AlphaFoldDB" id="A0A267MNX4"/>
<feature type="domain" description="SLH" evidence="2">
    <location>
        <begin position="30"/>
        <end position="91"/>
    </location>
</feature>
<comment type="caution">
    <text evidence="3">The sequence shown here is derived from an EMBL/GenBank/DDBJ whole genome shotgun (WGS) entry which is preliminary data.</text>
</comment>
<dbReference type="Pfam" id="PF00395">
    <property type="entry name" value="SLH"/>
    <property type="match status" value="3"/>
</dbReference>
<dbReference type="Gene3D" id="2.50.20.20">
    <property type="match status" value="1"/>
</dbReference>
<evidence type="ECO:0000259" key="2">
    <source>
        <dbReference type="PROSITE" id="PS51272"/>
    </source>
</evidence>
<protein>
    <recommendedName>
        <fullName evidence="2">SLH domain-containing protein</fullName>
    </recommendedName>
</protein>
<keyword evidence="1" id="KW-0677">Repeat</keyword>
<accession>A0A267MNX4</accession>
<dbReference type="InterPro" id="IPR051465">
    <property type="entry name" value="Cell_Envelope_Struct_Comp"/>
</dbReference>
<dbReference type="RefSeq" id="WP_095130210.1">
    <property type="nucleotide sequence ID" value="NZ_NIBG01000001.1"/>
</dbReference>
<dbReference type="Proteomes" id="UP000216024">
    <property type="component" value="Unassembled WGS sequence"/>
</dbReference>
<dbReference type="PANTHER" id="PTHR43308">
    <property type="entry name" value="OUTER MEMBRANE PROTEIN ALPHA-RELATED"/>
    <property type="match status" value="1"/>
</dbReference>
<name>A0A267MNX4_9FIRM</name>
<dbReference type="OrthoDB" id="2985276at2"/>
<dbReference type="InterPro" id="IPR001119">
    <property type="entry name" value="SLH_dom"/>
</dbReference>
<evidence type="ECO:0000256" key="1">
    <source>
        <dbReference type="ARBA" id="ARBA00022737"/>
    </source>
</evidence>
<keyword evidence="4" id="KW-1185">Reference proteome</keyword>
<organism evidence="3 4">
    <name type="scientific">Anaeromicrobium sediminis</name>
    <dbReference type="NCBI Taxonomy" id="1478221"/>
    <lineage>
        <taxon>Bacteria</taxon>
        <taxon>Bacillati</taxon>
        <taxon>Bacillota</taxon>
        <taxon>Clostridia</taxon>
        <taxon>Peptostreptococcales</taxon>
        <taxon>Thermotaleaceae</taxon>
        <taxon>Anaeromicrobium</taxon>
    </lineage>
</organism>